<protein>
    <submittedName>
        <fullName evidence="3">Histidine phosphatase family protein</fullName>
    </submittedName>
</protein>
<organism evidence="3 4">
    <name type="scientific">Telmatospirillum siberiense</name>
    <dbReference type="NCBI Taxonomy" id="382514"/>
    <lineage>
        <taxon>Bacteria</taxon>
        <taxon>Pseudomonadati</taxon>
        <taxon>Pseudomonadota</taxon>
        <taxon>Alphaproteobacteria</taxon>
        <taxon>Rhodospirillales</taxon>
        <taxon>Rhodospirillaceae</taxon>
        <taxon>Telmatospirillum</taxon>
    </lineage>
</organism>
<dbReference type="SUPFAM" id="SSF53254">
    <property type="entry name" value="Phosphoglycerate mutase-like"/>
    <property type="match status" value="1"/>
</dbReference>
<dbReference type="GO" id="GO:0005737">
    <property type="term" value="C:cytoplasm"/>
    <property type="evidence" value="ECO:0007669"/>
    <property type="project" value="TreeGrafter"/>
</dbReference>
<evidence type="ECO:0000256" key="1">
    <source>
        <dbReference type="PIRSR" id="PIRSR613078-1"/>
    </source>
</evidence>
<evidence type="ECO:0000313" key="3">
    <source>
        <dbReference type="EMBL" id="PKU24184.1"/>
    </source>
</evidence>
<feature type="active site" description="Tele-phosphohistidine intermediate" evidence="1">
    <location>
        <position position="46"/>
    </location>
</feature>
<dbReference type="CDD" id="cd07067">
    <property type="entry name" value="HP_PGM_like"/>
    <property type="match status" value="1"/>
</dbReference>
<dbReference type="InterPro" id="IPR013078">
    <property type="entry name" value="His_Pase_superF_clade-1"/>
</dbReference>
<gene>
    <name evidence="3" type="ORF">CWS72_12675</name>
</gene>
<comment type="caution">
    <text evidence="3">The sequence shown here is derived from an EMBL/GenBank/DDBJ whole genome shotgun (WGS) entry which is preliminary data.</text>
</comment>
<dbReference type="EMBL" id="PIUM01000013">
    <property type="protein sequence ID" value="PKU24184.1"/>
    <property type="molecule type" value="Genomic_DNA"/>
</dbReference>
<dbReference type="AlphaFoldDB" id="A0A2N3PUW7"/>
<reference evidence="4" key="1">
    <citation type="submission" date="2017-12" db="EMBL/GenBank/DDBJ databases">
        <title>Draft genome sequence of Telmatospirillum siberiense 26-4b1T, an acidotolerant peatland alphaproteobacterium potentially involved in sulfur cycling.</title>
        <authorList>
            <person name="Hausmann B."/>
            <person name="Pjevac P."/>
            <person name="Schreck K."/>
            <person name="Herbold C.W."/>
            <person name="Daims H."/>
            <person name="Wagner M."/>
            <person name="Pester M."/>
            <person name="Loy A."/>
        </authorList>
    </citation>
    <scope>NUCLEOTIDE SEQUENCE [LARGE SCALE GENOMIC DNA]</scope>
    <source>
        <strain evidence="4">26-4b1</strain>
    </source>
</reference>
<dbReference type="GO" id="GO:0016791">
    <property type="term" value="F:phosphatase activity"/>
    <property type="evidence" value="ECO:0007669"/>
    <property type="project" value="TreeGrafter"/>
</dbReference>
<dbReference type="Proteomes" id="UP000233293">
    <property type="component" value="Unassembled WGS sequence"/>
</dbReference>
<sequence>MSWWWIIGGGPTVRSIRPRIFLSSKPSSPVRVSWSESDMEVLFARHGNTFAPGDKVVWVGRETDLPLVDKGLVQAAAAAEALRRTGLIPDAVYAASLRRTRRFAEIIADSLGLAAPVIDPRLDEIDYGRWAGRTNDEIASDGPDAEAAMVAWGGRDVWPAEVGWATTWAEVEAAVTAFSTQCLALAGHRRPLVVSSNGILRFLPRVLLAGQAQPDSFKMRTGHLGIIDCQDGEACLRCWDVAPADLA</sequence>
<dbReference type="Pfam" id="PF00300">
    <property type="entry name" value="His_Phos_1"/>
    <property type="match status" value="1"/>
</dbReference>
<feature type="active site" description="Proton donor/acceptor" evidence="1">
    <location>
        <position position="124"/>
    </location>
</feature>
<evidence type="ECO:0000313" key="4">
    <source>
        <dbReference type="Proteomes" id="UP000233293"/>
    </source>
</evidence>
<dbReference type="InterPro" id="IPR050275">
    <property type="entry name" value="PGM_Phosphatase"/>
</dbReference>
<dbReference type="PANTHER" id="PTHR48100">
    <property type="entry name" value="BROAD-SPECIFICITY PHOSPHATASE YOR283W-RELATED"/>
    <property type="match status" value="1"/>
</dbReference>
<accession>A0A2N3PUW7</accession>
<keyword evidence="4" id="KW-1185">Reference proteome</keyword>
<feature type="binding site" evidence="2">
    <location>
        <begin position="124"/>
        <end position="127"/>
    </location>
    <ligand>
        <name>substrate</name>
    </ligand>
</feature>
<dbReference type="Gene3D" id="3.40.50.1240">
    <property type="entry name" value="Phosphoglycerate mutase-like"/>
    <property type="match status" value="1"/>
</dbReference>
<dbReference type="PANTHER" id="PTHR48100:SF1">
    <property type="entry name" value="HISTIDINE PHOSPHATASE FAMILY PROTEIN-RELATED"/>
    <property type="match status" value="1"/>
</dbReference>
<evidence type="ECO:0000256" key="2">
    <source>
        <dbReference type="PIRSR" id="PIRSR613078-2"/>
    </source>
</evidence>
<name>A0A2N3PUW7_9PROT</name>
<dbReference type="InterPro" id="IPR029033">
    <property type="entry name" value="His_PPase_superfam"/>
</dbReference>
<feature type="binding site" evidence="2">
    <location>
        <position position="99"/>
    </location>
    <ligand>
        <name>substrate</name>
    </ligand>
</feature>
<dbReference type="SMART" id="SM00855">
    <property type="entry name" value="PGAM"/>
    <property type="match status" value="1"/>
</dbReference>
<proteinExistence type="predicted"/>